<dbReference type="PROSITE" id="PS50088">
    <property type="entry name" value="ANK_REPEAT"/>
    <property type="match status" value="5"/>
</dbReference>
<dbReference type="Gene3D" id="1.25.40.20">
    <property type="entry name" value="Ankyrin repeat-containing domain"/>
    <property type="match status" value="2"/>
</dbReference>
<dbReference type="PhylomeDB" id="A0A0G4HD59"/>
<dbReference type="SMART" id="SM00248">
    <property type="entry name" value="ANK"/>
    <property type="match status" value="6"/>
</dbReference>
<feature type="repeat" description="ANK" evidence="3">
    <location>
        <begin position="284"/>
        <end position="316"/>
    </location>
</feature>
<accession>A0A0G4HD59</accession>
<feature type="repeat" description="ANK" evidence="3">
    <location>
        <begin position="356"/>
        <end position="388"/>
    </location>
</feature>
<dbReference type="AlphaFoldDB" id="A0A0G4HD59"/>
<feature type="repeat" description="ANK" evidence="3">
    <location>
        <begin position="250"/>
        <end position="282"/>
    </location>
</feature>
<dbReference type="Pfam" id="PF12796">
    <property type="entry name" value="Ank_2"/>
    <property type="match status" value="2"/>
</dbReference>
<keyword evidence="2 3" id="KW-0040">ANK repeat</keyword>
<dbReference type="PROSITE" id="PS50297">
    <property type="entry name" value="ANK_REP_REGION"/>
    <property type="match status" value="4"/>
</dbReference>
<protein>
    <submittedName>
        <fullName evidence="4">Uncharacterized protein</fullName>
    </submittedName>
</protein>
<proteinExistence type="predicted"/>
<sequence length="400" mass="42741">MERSAATLVPVRQSLQILAASLMEVVGMLQSTDALLGNLNFPGLRSGDVSTSDTPQDGMSSALLPAEAAIFDRLTKLVEVMRKGVRVELNTIMNLYYSMDLEPLFALDIGNVIRSFQVVSAEVLRDALNAFMETGEREKREDLELLQNVGAEVDTVVEVPQAAPTGDGGVGGQGIRQKLQETALMRAVDFGSLEAVEILVGSGAGLEVRREGGEGEGGKRALHFACRDGKPEIAEFLVCSGAEIEAATDIGVTPLYYAAQAGLTGLVRFLLGKSADVHAKTTDKGKTPIFNAVADGHRDVVELLLNHGAKVNERTNDEQCPLHFTCIRYNSIPRDHRSIAELLISRGADVDARCRSGSSALHFAAWSGALGVAEVLLENGADRHARDNSGNTVCSAPRFA</sequence>
<dbReference type="PANTHER" id="PTHR24193:SF121">
    <property type="entry name" value="ADA2A-CONTAINING COMPLEX COMPONENT 3, ISOFORM D"/>
    <property type="match status" value="1"/>
</dbReference>
<evidence type="ECO:0000256" key="2">
    <source>
        <dbReference type="ARBA" id="ARBA00023043"/>
    </source>
</evidence>
<evidence type="ECO:0000256" key="3">
    <source>
        <dbReference type="PROSITE-ProRule" id="PRU00023"/>
    </source>
</evidence>
<keyword evidence="1" id="KW-0677">Repeat</keyword>
<dbReference type="InterPro" id="IPR036770">
    <property type="entry name" value="Ankyrin_rpt-contain_sf"/>
</dbReference>
<evidence type="ECO:0000256" key="1">
    <source>
        <dbReference type="ARBA" id="ARBA00022737"/>
    </source>
</evidence>
<name>A0A0G4HD59_9ALVE</name>
<dbReference type="GO" id="GO:0000976">
    <property type="term" value="F:transcription cis-regulatory region binding"/>
    <property type="evidence" value="ECO:0007669"/>
    <property type="project" value="TreeGrafter"/>
</dbReference>
<feature type="repeat" description="ANK" evidence="3">
    <location>
        <begin position="217"/>
        <end position="249"/>
    </location>
</feature>
<dbReference type="SUPFAM" id="SSF48403">
    <property type="entry name" value="Ankyrin repeat"/>
    <property type="match status" value="1"/>
</dbReference>
<dbReference type="PRINTS" id="PR01415">
    <property type="entry name" value="ANKYRIN"/>
</dbReference>
<dbReference type="InterPro" id="IPR002110">
    <property type="entry name" value="Ankyrin_rpt"/>
</dbReference>
<reference evidence="4" key="1">
    <citation type="submission" date="2014-11" db="EMBL/GenBank/DDBJ databases">
        <authorList>
            <person name="Otto D Thomas"/>
            <person name="Naeem Raeece"/>
        </authorList>
    </citation>
    <scope>NUCLEOTIDE SEQUENCE</scope>
</reference>
<dbReference type="GO" id="GO:0005634">
    <property type="term" value="C:nucleus"/>
    <property type="evidence" value="ECO:0007669"/>
    <property type="project" value="TreeGrafter"/>
</dbReference>
<dbReference type="EMBL" id="CDMZ01002312">
    <property type="protein sequence ID" value="CEM41800.1"/>
    <property type="molecule type" value="Genomic_DNA"/>
</dbReference>
<gene>
    <name evidence="4" type="ORF">Cvel_940</name>
</gene>
<feature type="repeat" description="ANK" evidence="3">
    <location>
        <begin position="179"/>
        <end position="211"/>
    </location>
</feature>
<dbReference type="PANTHER" id="PTHR24193">
    <property type="entry name" value="ANKYRIN REPEAT PROTEIN"/>
    <property type="match status" value="1"/>
</dbReference>
<dbReference type="Pfam" id="PF13857">
    <property type="entry name" value="Ank_5"/>
    <property type="match status" value="1"/>
</dbReference>
<dbReference type="GO" id="GO:0045944">
    <property type="term" value="P:positive regulation of transcription by RNA polymerase II"/>
    <property type="evidence" value="ECO:0007669"/>
    <property type="project" value="TreeGrafter"/>
</dbReference>
<organism evidence="4">
    <name type="scientific">Chromera velia CCMP2878</name>
    <dbReference type="NCBI Taxonomy" id="1169474"/>
    <lineage>
        <taxon>Eukaryota</taxon>
        <taxon>Sar</taxon>
        <taxon>Alveolata</taxon>
        <taxon>Colpodellida</taxon>
        <taxon>Chromeraceae</taxon>
        <taxon>Chromera</taxon>
    </lineage>
</organism>
<dbReference type="VEuPathDB" id="CryptoDB:Cvel_940"/>
<evidence type="ECO:0000313" key="4">
    <source>
        <dbReference type="EMBL" id="CEM41800.1"/>
    </source>
</evidence>
<dbReference type="InterPro" id="IPR050663">
    <property type="entry name" value="Ankyrin-SOCS_Box"/>
</dbReference>